<reference evidence="2 3" key="1">
    <citation type="journal article" date="2011" name="Proc. Natl. Acad. Sci. U.S.A.">
        <title>Evolutionary erosion of yeast sex chromosomes by mating-type switching accidents.</title>
        <authorList>
            <person name="Gordon J.L."/>
            <person name="Armisen D."/>
            <person name="Proux-Wera E."/>
            <person name="Oheigeartaigh S.S."/>
            <person name="Byrne K.P."/>
            <person name="Wolfe K.H."/>
        </authorList>
    </citation>
    <scope>NUCLEOTIDE SEQUENCE [LARGE SCALE GENOMIC DNA]</scope>
    <source>
        <strain evidence="3">ATCC 24235 / CBS 4417 / NBRC 1672 / NRRL Y-8282 / UCD 70-5</strain>
    </source>
</reference>
<evidence type="ECO:0000256" key="1">
    <source>
        <dbReference type="SAM" id="MobiDB-lite"/>
    </source>
</evidence>
<feature type="region of interest" description="Disordered" evidence="1">
    <location>
        <begin position="1"/>
        <end position="45"/>
    </location>
</feature>
<dbReference type="KEGG" id="tpf:TPHA_0E00100"/>
<dbReference type="GeneID" id="11531392"/>
<keyword evidence="3" id="KW-1185">Reference proteome</keyword>
<dbReference type="HOGENOM" id="CLU_1107731_0_0_1"/>
<evidence type="ECO:0000313" key="2">
    <source>
        <dbReference type="EMBL" id="CCE63107.1"/>
    </source>
</evidence>
<dbReference type="AlphaFoldDB" id="G8BT79"/>
<dbReference type="STRING" id="1071381.G8BT79"/>
<name>G8BT79_TETPH</name>
<protein>
    <recommendedName>
        <fullName evidence="4">RWD domain-containing protein</fullName>
    </recommendedName>
</protein>
<dbReference type="RefSeq" id="XP_003685541.1">
    <property type="nucleotide sequence ID" value="XM_003685493.1"/>
</dbReference>
<accession>G8BT79</accession>
<dbReference type="OMA" id="VKEDWRI"/>
<sequence>MSESGTNLPKRKRYYRKNNNNIRHDTTNNDKIREPTPEVLSDQLNGNISRGEKIIHNKASEKLSRISINENNKQQKSTSSRTNSSKKTNYKRYTSDFNLSIIDDSAELKSSEDQNIRKEEIECCLRQLSHYSFKLFNKGKYVESFGFNHKLLDISGNKNQIRLLISIPNDYPKSPVKVNIANKKNPDYPKVQEEIFQLVKNFNMKSKDLLLKKYPIIAQINYLVQKKDILMNPSFKNIDDKEQQFYKDIYV</sequence>
<dbReference type="OrthoDB" id="4070430at2759"/>
<organism evidence="2 3">
    <name type="scientific">Tetrapisispora phaffii (strain ATCC 24235 / CBS 4417 / NBRC 1672 / NRRL Y-8282 / UCD 70-5)</name>
    <name type="common">Yeast</name>
    <name type="synonym">Fabospora phaffii</name>
    <dbReference type="NCBI Taxonomy" id="1071381"/>
    <lineage>
        <taxon>Eukaryota</taxon>
        <taxon>Fungi</taxon>
        <taxon>Dikarya</taxon>
        <taxon>Ascomycota</taxon>
        <taxon>Saccharomycotina</taxon>
        <taxon>Saccharomycetes</taxon>
        <taxon>Saccharomycetales</taxon>
        <taxon>Saccharomycetaceae</taxon>
        <taxon>Tetrapisispora</taxon>
    </lineage>
</organism>
<evidence type="ECO:0000313" key="3">
    <source>
        <dbReference type="Proteomes" id="UP000005666"/>
    </source>
</evidence>
<feature type="compositionally biased region" description="Basic and acidic residues" evidence="1">
    <location>
        <begin position="22"/>
        <end position="36"/>
    </location>
</feature>
<gene>
    <name evidence="2" type="primary">TPHA0E00100</name>
    <name evidence="2" type="ordered locus">TPHA_0E00100</name>
</gene>
<evidence type="ECO:0008006" key="4">
    <source>
        <dbReference type="Google" id="ProtNLM"/>
    </source>
</evidence>
<dbReference type="Proteomes" id="UP000005666">
    <property type="component" value="Chromosome 5"/>
</dbReference>
<dbReference type="eggNOG" id="ENOG502S7XQ">
    <property type="taxonomic scope" value="Eukaryota"/>
</dbReference>
<dbReference type="EMBL" id="HE612860">
    <property type="protein sequence ID" value="CCE63107.1"/>
    <property type="molecule type" value="Genomic_DNA"/>
</dbReference>
<proteinExistence type="predicted"/>
<feature type="compositionally biased region" description="Low complexity" evidence="1">
    <location>
        <begin position="74"/>
        <end position="87"/>
    </location>
</feature>
<feature type="region of interest" description="Disordered" evidence="1">
    <location>
        <begin position="65"/>
        <end position="89"/>
    </location>
</feature>